<sequence>MSSSSSAHGAGRRTSSSMENNPSSHIRKRSSRAPPSAQALSDRLKQQQLRERQRALQAIRTGQDLALETSSAQPVTDPWGAENTIPMFEGITLPRQLARAPFRMPCPEALAAIDPGLVDTNIEYIKDCMELRGEQMYASLRNTSILSLHKPHGPQYFPTSARVRVKNAHADLPTHLLAVRSSLPAARDLVDDLSPSSSSSLNTPRPSAHYTPIHALTLAVYAPLLPALPPSDPSLQLPNDSDSEMDYDGGGGTGNKDLSADVTLPVVVLRVPSPRTLGMLIAVLYSQRYDNLVKALLGIPLLPAPSSSPITPSAASAFDPATHKQSQSSLFTQSVFSQLFSPLSDLPPSSYSSNIPASPTSPTRSAARHARLTNRLTHMSRLLALGYLNSPSPSSPMDSSSSITSTNANINANTNVTNAAALLLHRARLVQSLAANARALGVCDLAFWGAVDVAWAVLLGTLGFVAGSGSASASSLPGADGAGVSDVGAGTGAGATAAGGESTSELMVDVSPA</sequence>
<dbReference type="OrthoDB" id="2570975at2759"/>
<dbReference type="EMBL" id="LNZH02000163">
    <property type="protein sequence ID" value="OCB89164.1"/>
    <property type="molecule type" value="Genomic_DNA"/>
</dbReference>
<dbReference type="AlphaFoldDB" id="A0A9Q5NCY5"/>
<keyword evidence="3" id="KW-1185">Reference proteome</keyword>
<feature type="compositionally biased region" description="Low complexity" evidence="1">
    <location>
        <begin position="493"/>
        <end position="505"/>
    </location>
</feature>
<gene>
    <name evidence="2" type="ORF">A7U60_g3647</name>
</gene>
<dbReference type="Proteomes" id="UP000757232">
    <property type="component" value="Unassembled WGS sequence"/>
</dbReference>
<feature type="region of interest" description="Disordered" evidence="1">
    <location>
        <begin position="231"/>
        <end position="256"/>
    </location>
</feature>
<feature type="region of interest" description="Disordered" evidence="1">
    <location>
        <begin position="493"/>
        <end position="513"/>
    </location>
</feature>
<feature type="compositionally biased region" description="Basic and acidic residues" evidence="1">
    <location>
        <begin position="42"/>
        <end position="52"/>
    </location>
</feature>
<proteinExistence type="predicted"/>
<feature type="compositionally biased region" description="Low complexity" evidence="1">
    <location>
        <begin position="1"/>
        <end position="17"/>
    </location>
</feature>
<feature type="region of interest" description="Disordered" evidence="1">
    <location>
        <begin position="1"/>
        <end position="52"/>
    </location>
</feature>
<evidence type="ECO:0000256" key="1">
    <source>
        <dbReference type="SAM" id="MobiDB-lite"/>
    </source>
</evidence>
<protein>
    <submittedName>
        <fullName evidence="2">Uncharacterized protein</fullName>
    </submittedName>
</protein>
<accession>A0A9Q5NCY5</accession>
<reference evidence="2" key="1">
    <citation type="submission" date="2016-06" db="EMBL/GenBank/DDBJ databases">
        <title>Draft Genome sequence of the fungus Inonotus baumii.</title>
        <authorList>
            <person name="Zhu H."/>
            <person name="Lin W."/>
        </authorList>
    </citation>
    <scope>NUCLEOTIDE SEQUENCE</scope>
    <source>
        <strain evidence="2">821</strain>
    </source>
</reference>
<comment type="caution">
    <text evidence="2">The sequence shown here is derived from an EMBL/GenBank/DDBJ whole genome shotgun (WGS) entry which is preliminary data.</text>
</comment>
<organism evidence="2 3">
    <name type="scientific">Sanghuangporus baumii</name>
    <name type="common">Phellinus baumii</name>
    <dbReference type="NCBI Taxonomy" id="108892"/>
    <lineage>
        <taxon>Eukaryota</taxon>
        <taxon>Fungi</taxon>
        <taxon>Dikarya</taxon>
        <taxon>Basidiomycota</taxon>
        <taxon>Agaricomycotina</taxon>
        <taxon>Agaricomycetes</taxon>
        <taxon>Hymenochaetales</taxon>
        <taxon>Hymenochaetaceae</taxon>
        <taxon>Sanghuangporus</taxon>
    </lineage>
</organism>
<evidence type="ECO:0000313" key="2">
    <source>
        <dbReference type="EMBL" id="OCB89164.1"/>
    </source>
</evidence>
<name>A0A9Q5NCY5_SANBA</name>
<evidence type="ECO:0000313" key="3">
    <source>
        <dbReference type="Proteomes" id="UP000757232"/>
    </source>
</evidence>